<dbReference type="InterPro" id="IPR008545">
    <property type="entry name" value="Web"/>
</dbReference>
<dbReference type="PANTHER" id="PTHR32054:SF31">
    <property type="entry name" value="PROTEIN WEAK CHLOROPLAST MOVEMENT UNDER BLUE LIGHT 1"/>
    <property type="match status" value="1"/>
</dbReference>
<accession>A0AAV8HAJ2</accession>
<evidence type="ECO:0000256" key="2">
    <source>
        <dbReference type="ARBA" id="ARBA00023054"/>
    </source>
</evidence>
<evidence type="ECO:0000313" key="5">
    <source>
        <dbReference type="EMBL" id="KAJ4814627.1"/>
    </source>
</evidence>
<dbReference type="GO" id="GO:0009904">
    <property type="term" value="P:chloroplast accumulation movement"/>
    <property type="evidence" value="ECO:0007669"/>
    <property type="project" value="TreeGrafter"/>
</dbReference>
<feature type="coiled-coil region" evidence="3">
    <location>
        <begin position="287"/>
        <end position="402"/>
    </location>
</feature>
<keyword evidence="2 3" id="KW-0175">Coiled coil</keyword>
<protein>
    <submittedName>
        <fullName evidence="5">WEAK CHLOROPLAST MOVEMENT UNDER BLUE LIGHT-like protein (DUF827)</fullName>
    </submittedName>
</protein>
<dbReference type="AlphaFoldDB" id="A0AAV8HAJ2"/>
<name>A0AAV8HAJ2_9POAL</name>
<comment type="similarity">
    <text evidence="1">Belongs to the WEB family.</text>
</comment>
<reference evidence="5" key="1">
    <citation type="submission" date="2022-08" db="EMBL/GenBank/DDBJ databases">
        <authorList>
            <person name="Marques A."/>
        </authorList>
    </citation>
    <scope>NUCLEOTIDE SEQUENCE</scope>
    <source>
        <strain evidence="5">RhyPub2mFocal</strain>
        <tissue evidence="5">Leaves</tissue>
    </source>
</reference>
<dbReference type="GO" id="GO:0009903">
    <property type="term" value="P:chloroplast avoidance movement"/>
    <property type="evidence" value="ECO:0007669"/>
    <property type="project" value="TreeGrafter"/>
</dbReference>
<gene>
    <name evidence="5" type="ORF">LUZ62_027193</name>
</gene>
<dbReference type="Pfam" id="PF05701">
    <property type="entry name" value="WEMBL"/>
    <property type="match status" value="1"/>
</dbReference>
<dbReference type="PANTHER" id="PTHR32054">
    <property type="entry name" value="HEAVY CHAIN, PUTATIVE, EXPRESSED-RELATED-RELATED"/>
    <property type="match status" value="1"/>
</dbReference>
<evidence type="ECO:0000256" key="4">
    <source>
        <dbReference type="SAM" id="MobiDB-lite"/>
    </source>
</evidence>
<keyword evidence="6" id="KW-1185">Reference proteome</keyword>
<evidence type="ECO:0000256" key="1">
    <source>
        <dbReference type="ARBA" id="ARBA00005485"/>
    </source>
</evidence>
<feature type="coiled-coil region" evidence="3">
    <location>
        <begin position="443"/>
        <end position="617"/>
    </location>
</feature>
<feature type="compositionally biased region" description="Low complexity" evidence="4">
    <location>
        <begin position="20"/>
        <end position="38"/>
    </location>
</feature>
<dbReference type="EMBL" id="JAMFTS010000001">
    <property type="protein sequence ID" value="KAJ4814627.1"/>
    <property type="molecule type" value="Genomic_DNA"/>
</dbReference>
<dbReference type="GO" id="GO:0005829">
    <property type="term" value="C:cytosol"/>
    <property type="evidence" value="ECO:0007669"/>
    <property type="project" value="TreeGrafter"/>
</dbReference>
<feature type="region of interest" description="Disordered" evidence="4">
    <location>
        <begin position="714"/>
        <end position="745"/>
    </location>
</feature>
<dbReference type="Proteomes" id="UP001140206">
    <property type="component" value="Chromosome 1"/>
</dbReference>
<evidence type="ECO:0000256" key="3">
    <source>
        <dbReference type="SAM" id="Coils"/>
    </source>
</evidence>
<comment type="caution">
    <text evidence="5">The sequence shown here is derived from an EMBL/GenBank/DDBJ whole genome shotgun (WGS) entry which is preliminary data.</text>
</comment>
<sequence length="793" mass="88439">MEEPKDPEANIEVKPESPPRESSASAESSPLAESSTSPIINTNINANHVLSNAPTMSGDSPAMSAVQTQTDTLVTLTLVPVKHKSENGDEKAAILGTVVNEENKVTESPTKNGHENGAQLGIVTGIGESKDRMEKVEDVRKKASVNAVKNVYQNRGLIDTRAPFESVKEAVTKYGGITDWKAHKAQTIERSKQIKLEVEKLHEEIPLYKARAESAELEKSKLLSELESAKQQVEELKHSLEKAQTEESQARQDSELAQLRAQEIRQGITDESSVAAKAQADLAKVRHTSAVAELESVQLEFQKLQEQYSSLVIERDIAVRKAEEAVTTCREVETKVEELTLELIAAKENLESAHSVHLEAEEHRIGASLAREQDYLTWEKELEEREEELKVLNEKYSSTKDLKLKLNAATSTLGKLKTELAAYMETILSQEMMGAGDEGTNEAREIKRSIEEALGKAKKELEEVKGNVDKAKNEVEILKMANVSLKLELDNEKASLLTLQQREGMATIAVSSLEAELDRTKEELEVVRLKEKETREKMVELPKMLQQAAQEAEDAKLAAQSAQEELKRAQDELNHSKSSLTTTEIRLKATFKEIEASKAAEKLAEDAINALQESEQTIIEAASPKGITLPLEEYYALSKQSHDAEQAAHEKVENALAQVEEAKEVESKCLEKLDEACKEMERKREGMKVALERAERAKEGKLGAEMELRKWRAENEQKRRANEAAARAGSVNPIKSPGHKAALRRDEKEEIHGMVRPEKELPVLQAELKLRRKKSFFPRVIMYIARKKAEGAR</sequence>
<feature type="region of interest" description="Disordered" evidence="4">
    <location>
        <begin position="1"/>
        <end position="45"/>
    </location>
</feature>
<evidence type="ECO:0000313" key="6">
    <source>
        <dbReference type="Proteomes" id="UP001140206"/>
    </source>
</evidence>
<organism evidence="5 6">
    <name type="scientific">Rhynchospora pubera</name>
    <dbReference type="NCBI Taxonomy" id="906938"/>
    <lineage>
        <taxon>Eukaryota</taxon>
        <taxon>Viridiplantae</taxon>
        <taxon>Streptophyta</taxon>
        <taxon>Embryophyta</taxon>
        <taxon>Tracheophyta</taxon>
        <taxon>Spermatophyta</taxon>
        <taxon>Magnoliopsida</taxon>
        <taxon>Liliopsida</taxon>
        <taxon>Poales</taxon>
        <taxon>Cyperaceae</taxon>
        <taxon>Cyperoideae</taxon>
        <taxon>Rhynchosporeae</taxon>
        <taxon>Rhynchospora</taxon>
    </lineage>
</organism>
<feature type="compositionally biased region" description="Basic and acidic residues" evidence="4">
    <location>
        <begin position="1"/>
        <end position="19"/>
    </location>
</feature>
<proteinExistence type="inferred from homology"/>
<feature type="coiled-coil region" evidence="3">
    <location>
        <begin position="184"/>
        <end position="262"/>
    </location>
</feature>